<dbReference type="PROSITE" id="PS50801">
    <property type="entry name" value="STAS"/>
    <property type="match status" value="1"/>
</dbReference>
<dbReference type="CDD" id="cd07043">
    <property type="entry name" value="STAS_anti-anti-sigma_factors"/>
    <property type="match status" value="1"/>
</dbReference>
<dbReference type="Pfam" id="PF13466">
    <property type="entry name" value="STAS_2"/>
    <property type="match status" value="1"/>
</dbReference>
<dbReference type="EMBL" id="VKHT01000049">
    <property type="protein sequence ID" value="MBB0243178.1"/>
    <property type="molecule type" value="Genomic_DNA"/>
</dbReference>
<name>A0A7W3Y096_9ACTN</name>
<evidence type="ECO:0000313" key="4">
    <source>
        <dbReference type="EMBL" id="MBB0243178.1"/>
    </source>
</evidence>
<dbReference type="Gene3D" id="3.30.750.24">
    <property type="entry name" value="STAS domain"/>
    <property type="match status" value="1"/>
</dbReference>
<proteinExistence type="inferred from homology"/>
<dbReference type="InterPro" id="IPR003658">
    <property type="entry name" value="Anti-sigma_ant"/>
</dbReference>
<dbReference type="InterPro" id="IPR058548">
    <property type="entry name" value="MlaB-like_STAS"/>
</dbReference>
<comment type="similarity">
    <text evidence="1 2">Belongs to the anti-sigma-factor antagonist family.</text>
</comment>
<dbReference type="PANTHER" id="PTHR33495:SF2">
    <property type="entry name" value="ANTI-SIGMA FACTOR ANTAGONIST TM_1081-RELATED"/>
    <property type="match status" value="1"/>
</dbReference>
<dbReference type="PANTHER" id="PTHR33495">
    <property type="entry name" value="ANTI-SIGMA FACTOR ANTAGONIST TM_1081-RELATED-RELATED"/>
    <property type="match status" value="1"/>
</dbReference>
<dbReference type="Proteomes" id="UP000538929">
    <property type="component" value="Unassembled WGS sequence"/>
</dbReference>
<dbReference type="RefSeq" id="WP_182604891.1">
    <property type="nucleotide sequence ID" value="NZ_VKHT01000049.1"/>
</dbReference>
<evidence type="ECO:0000256" key="1">
    <source>
        <dbReference type="ARBA" id="ARBA00009013"/>
    </source>
</evidence>
<evidence type="ECO:0000256" key="2">
    <source>
        <dbReference type="RuleBase" id="RU003749"/>
    </source>
</evidence>
<feature type="domain" description="STAS" evidence="3">
    <location>
        <begin position="22"/>
        <end position="118"/>
    </location>
</feature>
<keyword evidence="5" id="KW-1185">Reference proteome</keyword>
<evidence type="ECO:0000259" key="3">
    <source>
        <dbReference type="PROSITE" id="PS50801"/>
    </source>
</evidence>
<organism evidence="4 5">
    <name type="scientific">Streptomyces alkaliphilus</name>
    <dbReference type="NCBI Taxonomy" id="1472722"/>
    <lineage>
        <taxon>Bacteria</taxon>
        <taxon>Bacillati</taxon>
        <taxon>Actinomycetota</taxon>
        <taxon>Actinomycetes</taxon>
        <taxon>Kitasatosporales</taxon>
        <taxon>Streptomycetaceae</taxon>
        <taxon>Streptomyces</taxon>
    </lineage>
</organism>
<comment type="caution">
    <text evidence="4">The sequence shown here is derived from an EMBL/GenBank/DDBJ whole genome shotgun (WGS) entry which is preliminary data.</text>
</comment>
<dbReference type="GO" id="GO:0043856">
    <property type="term" value="F:anti-sigma factor antagonist activity"/>
    <property type="evidence" value="ECO:0007669"/>
    <property type="project" value="InterPro"/>
</dbReference>
<dbReference type="InterPro" id="IPR036513">
    <property type="entry name" value="STAS_dom_sf"/>
</dbReference>
<evidence type="ECO:0000313" key="5">
    <source>
        <dbReference type="Proteomes" id="UP000538929"/>
    </source>
</evidence>
<dbReference type="InterPro" id="IPR002645">
    <property type="entry name" value="STAS_dom"/>
</dbReference>
<feature type="non-terminal residue" evidence="4">
    <location>
        <position position="118"/>
    </location>
</feature>
<accession>A0A7W3Y096</accession>
<protein>
    <recommendedName>
        <fullName evidence="2">Anti-sigma factor antagonist</fullName>
    </recommendedName>
</protein>
<dbReference type="SUPFAM" id="SSF52091">
    <property type="entry name" value="SpoIIaa-like"/>
    <property type="match status" value="1"/>
</dbReference>
<gene>
    <name evidence="4" type="ORF">FNQ90_03380</name>
</gene>
<reference evidence="5" key="1">
    <citation type="submission" date="2019-10" db="EMBL/GenBank/DDBJ databases">
        <title>Streptomyces sp. nov., a novel actinobacterium isolated from alkaline environment.</title>
        <authorList>
            <person name="Golinska P."/>
        </authorList>
    </citation>
    <scope>NUCLEOTIDE SEQUENCE [LARGE SCALE GENOMIC DNA]</scope>
    <source>
        <strain evidence="5">DSM 42118</strain>
    </source>
</reference>
<dbReference type="AlphaFoldDB" id="A0A7W3Y096"/>
<dbReference type="NCBIfam" id="TIGR00377">
    <property type="entry name" value="ant_ant_sig"/>
    <property type="match status" value="1"/>
</dbReference>
<sequence length="118" mass="12656">MTEAGSTLTITRGTDPTGPIRLRLDGELDHHTVPRLNREFADLPLAPDTEVILDLSGLEYCDSTGLTALVGAHHRAGTAGSRLSLVGPKPHVARVFTVTGLDRFLTLHPAAERTEEPP</sequence>